<evidence type="ECO:0000313" key="5">
    <source>
        <dbReference type="WBParaSite" id="BXY_0354600.1"/>
    </source>
</evidence>
<dbReference type="eggNOG" id="ENOG502SEAJ">
    <property type="taxonomic scope" value="Eukaryota"/>
</dbReference>
<evidence type="ECO:0000256" key="1">
    <source>
        <dbReference type="SAM" id="Phobius"/>
    </source>
</evidence>
<dbReference type="Proteomes" id="UP000582659">
    <property type="component" value="Unassembled WGS sequence"/>
</dbReference>
<proteinExistence type="predicted"/>
<dbReference type="Proteomes" id="UP000659654">
    <property type="component" value="Unassembled WGS sequence"/>
</dbReference>
<dbReference type="OrthoDB" id="1920692at2759"/>
<keyword evidence="1" id="KW-1133">Transmembrane helix</keyword>
<organism evidence="3 5">
    <name type="scientific">Bursaphelenchus xylophilus</name>
    <name type="common">Pinewood nematode worm</name>
    <name type="synonym">Aphelenchoides xylophilus</name>
    <dbReference type="NCBI Taxonomy" id="6326"/>
    <lineage>
        <taxon>Eukaryota</taxon>
        <taxon>Metazoa</taxon>
        <taxon>Ecdysozoa</taxon>
        <taxon>Nematoda</taxon>
        <taxon>Chromadorea</taxon>
        <taxon>Rhabditida</taxon>
        <taxon>Tylenchina</taxon>
        <taxon>Tylenchomorpha</taxon>
        <taxon>Aphelenchoidea</taxon>
        <taxon>Aphelenchoididae</taxon>
        <taxon>Bursaphelenchus</taxon>
    </lineage>
</organism>
<keyword evidence="1" id="KW-0812">Transmembrane</keyword>
<evidence type="ECO:0000313" key="3">
    <source>
        <dbReference type="Proteomes" id="UP000095284"/>
    </source>
</evidence>
<dbReference type="EMBL" id="CAJFDI010000005">
    <property type="protein sequence ID" value="CAD5231800.1"/>
    <property type="molecule type" value="Genomic_DNA"/>
</dbReference>
<keyword evidence="4" id="KW-1185">Reference proteome</keyword>
<keyword evidence="1" id="KW-0472">Membrane</keyword>
<reference evidence="2" key="2">
    <citation type="submission" date="2020-09" db="EMBL/GenBank/DDBJ databases">
        <authorList>
            <person name="Kikuchi T."/>
        </authorList>
    </citation>
    <scope>NUCLEOTIDE SEQUENCE</scope>
    <source>
        <strain evidence="2">Ka4C1</strain>
    </source>
</reference>
<sequence>MWYEQIYSGLLTWGLVGGALYCSGVFNYIDNGRVLRRNTACEPRIGLTKRDHNLTGNYYRITGLEAIPDE</sequence>
<dbReference type="SMR" id="A0A1I7RS42"/>
<gene>
    <name evidence="2" type="ORF">BXYJ_LOCUS11896</name>
</gene>
<dbReference type="Proteomes" id="UP000095284">
    <property type="component" value="Unplaced"/>
</dbReference>
<evidence type="ECO:0000313" key="2">
    <source>
        <dbReference type="EMBL" id="CAD5231800.1"/>
    </source>
</evidence>
<dbReference type="AlphaFoldDB" id="A0A1I7RS42"/>
<name>A0A1I7RS42_BURXY</name>
<protein>
    <submittedName>
        <fullName evidence="2">(pine wood nematode) hypothetical protein</fullName>
    </submittedName>
</protein>
<dbReference type="EMBL" id="CAJFCV020000005">
    <property type="protein sequence ID" value="CAG9123241.1"/>
    <property type="molecule type" value="Genomic_DNA"/>
</dbReference>
<dbReference type="WBParaSite" id="BXY_0354600.1">
    <property type="protein sequence ID" value="BXY_0354600.1"/>
    <property type="gene ID" value="BXY_0354600"/>
</dbReference>
<reference evidence="5" key="1">
    <citation type="submission" date="2016-11" db="UniProtKB">
        <authorList>
            <consortium name="WormBaseParasite"/>
        </authorList>
    </citation>
    <scope>IDENTIFICATION</scope>
</reference>
<evidence type="ECO:0000313" key="4">
    <source>
        <dbReference type="Proteomes" id="UP000659654"/>
    </source>
</evidence>
<feature type="transmembrane region" description="Helical" evidence="1">
    <location>
        <begin position="6"/>
        <end position="29"/>
    </location>
</feature>
<accession>A0A1I7RS42</accession>